<sequence>MAVTYSWLSCALSEMYSKGFPSSSSDPPLHRIGNRILVEQPSGGIQGNLYLLPL</sequence>
<keyword evidence="2" id="KW-1185">Reference proteome</keyword>
<protein>
    <submittedName>
        <fullName evidence="1">Predicted protein</fullName>
    </submittedName>
</protein>
<accession>D7L428</accession>
<dbReference type="AlphaFoldDB" id="D7L428"/>
<evidence type="ECO:0000313" key="2">
    <source>
        <dbReference type="Proteomes" id="UP000008694"/>
    </source>
</evidence>
<evidence type="ECO:0000313" key="1">
    <source>
        <dbReference type="EMBL" id="EFH59195.1"/>
    </source>
</evidence>
<dbReference type="HOGENOM" id="CLU_3053056_0_0_1"/>
<dbReference type="Proteomes" id="UP000008694">
    <property type="component" value="Unassembled WGS sequence"/>
</dbReference>
<reference evidence="2" key="1">
    <citation type="journal article" date="2011" name="Nat. Genet.">
        <title>The Arabidopsis lyrata genome sequence and the basis of rapid genome size change.</title>
        <authorList>
            <person name="Hu T.T."/>
            <person name="Pattyn P."/>
            <person name="Bakker E.G."/>
            <person name="Cao J."/>
            <person name="Cheng J.-F."/>
            <person name="Clark R.M."/>
            <person name="Fahlgren N."/>
            <person name="Fawcett J.A."/>
            <person name="Grimwood J."/>
            <person name="Gundlach H."/>
            <person name="Haberer G."/>
            <person name="Hollister J.D."/>
            <person name="Ossowski S."/>
            <person name="Ottilar R.P."/>
            <person name="Salamov A.A."/>
            <person name="Schneeberger K."/>
            <person name="Spannagl M."/>
            <person name="Wang X."/>
            <person name="Yang L."/>
            <person name="Nasrallah M.E."/>
            <person name="Bergelson J."/>
            <person name="Carrington J.C."/>
            <person name="Gaut B.S."/>
            <person name="Schmutz J."/>
            <person name="Mayer K.F.X."/>
            <person name="Van de Peer Y."/>
            <person name="Grigoriev I.V."/>
            <person name="Nordborg M."/>
            <person name="Weigel D."/>
            <person name="Guo Y.-L."/>
        </authorList>
    </citation>
    <scope>NUCLEOTIDE SEQUENCE [LARGE SCALE GENOMIC DNA]</scope>
    <source>
        <strain evidence="2">cv. MN47</strain>
    </source>
</reference>
<dbReference type="EMBL" id="GL348715">
    <property type="protein sequence ID" value="EFH59195.1"/>
    <property type="molecule type" value="Genomic_DNA"/>
</dbReference>
<dbReference type="Gramene" id="scaffold_301793.1">
    <property type="protein sequence ID" value="scaffold_301793.1"/>
    <property type="gene ID" value="scaffold_301793.1"/>
</dbReference>
<proteinExistence type="predicted"/>
<organism evidence="2">
    <name type="scientific">Arabidopsis lyrata subsp. lyrata</name>
    <name type="common">Lyre-leaved rock-cress</name>
    <dbReference type="NCBI Taxonomy" id="81972"/>
    <lineage>
        <taxon>Eukaryota</taxon>
        <taxon>Viridiplantae</taxon>
        <taxon>Streptophyta</taxon>
        <taxon>Embryophyta</taxon>
        <taxon>Tracheophyta</taxon>
        <taxon>Spermatophyta</taxon>
        <taxon>Magnoliopsida</taxon>
        <taxon>eudicotyledons</taxon>
        <taxon>Gunneridae</taxon>
        <taxon>Pentapetalae</taxon>
        <taxon>rosids</taxon>
        <taxon>malvids</taxon>
        <taxon>Brassicales</taxon>
        <taxon>Brassicaceae</taxon>
        <taxon>Camelineae</taxon>
        <taxon>Arabidopsis</taxon>
    </lineage>
</organism>
<gene>
    <name evidence="1" type="ORF">ARALYDRAFT_897823</name>
</gene>
<name>D7L428_ARALL</name>